<name>A0A1J5SZ59_9ZZZZ</name>
<evidence type="ECO:0000259" key="1">
    <source>
        <dbReference type="Pfam" id="PF11827"/>
    </source>
</evidence>
<protein>
    <recommendedName>
        <fullName evidence="1">DUF3347 domain-containing protein</fullName>
    </recommendedName>
</protein>
<dbReference type="InterPro" id="IPR021782">
    <property type="entry name" value="DUF3347"/>
</dbReference>
<dbReference type="Pfam" id="PF11827">
    <property type="entry name" value="DUF3347"/>
    <property type="match status" value="1"/>
</dbReference>
<accession>A0A1J5SZ59</accession>
<proteinExistence type="predicted"/>
<sequence>MKLPRIGRILTLAVAALTAFGALRAADAASLPAPVQGVLRHYLSIQADLAADSFTPVPAEAAALAKSVRAAGASLISQDVAAQADSLAKASDLASARAAFEPLSASLIGTLGAHHEKGAYVQVYCPMKRASWLQASRTVDNPYLGKEMPSCGIVRN</sequence>
<dbReference type="EMBL" id="MLJW01000027">
    <property type="protein sequence ID" value="OIR09304.1"/>
    <property type="molecule type" value="Genomic_DNA"/>
</dbReference>
<reference evidence="2" key="1">
    <citation type="submission" date="2016-10" db="EMBL/GenBank/DDBJ databases">
        <title>Sequence of Gallionella enrichment culture.</title>
        <authorList>
            <person name="Poehlein A."/>
            <person name="Muehling M."/>
            <person name="Daniel R."/>
        </authorList>
    </citation>
    <scope>NUCLEOTIDE SEQUENCE</scope>
</reference>
<dbReference type="AlphaFoldDB" id="A0A1J5SZ59"/>
<feature type="domain" description="DUF3347" evidence="1">
    <location>
        <begin position="38"/>
        <end position="111"/>
    </location>
</feature>
<gene>
    <name evidence="2" type="ORF">GALL_85370</name>
</gene>
<evidence type="ECO:0000313" key="2">
    <source>
        <dbReference type="EMBL" id="OIR09304.1"/>
    </source>
</evidence>
<organism evidence="2">
    <name type="scientific">mine drainage metagenome</name>
    <dbReference type="NCBI Taxonomy" id="410659"/>
    <lineage>
        <taxon>unclassified sequences</taxon>
        <taxon>metagenomes</taxon>
        <taxon>ecological metagenomes</taxon>
    </lineage>
</organism>
<comment type="caution">
    <text evidence="2">The sequence shown here is derived from an EMBL/GenBank/DDBJ whole genome shotgun (WGS) entry which is preliminary data.</text>
</comment>